<dbReference type="InterPro" id="IPR005467">
    <property type="entry name" value="His_kinase_dom"/>
</dbReference>
<reference evidence="18" key="2">
    <citation type="submission" date="2020-09" db="EMBL/GenBank/DDBJ databases">
        <authorList>
            <person name="Sun Q."/>
            <person name="Ohkuma M."/>
        </authorList>
    </citation>
    <scope>NUCLEOTIDE SEQUENCE</scope>
    <source>
        <strain evidence="18">JCM 14719</strain>
    </source>
</reference>
<dbReference type="SUPFAM" id="SSF47384">
    <property type="entry name" value="Homodimeric domain of signal transducing histidine kinase"/>
    <property type="match status" value="1"/>
</dbReference>
<dbReference type="InterPro" id="IPR000014">
    <property type="entry name" value="PAS"/>
</dbReference>
<dbReference type="InterPro" id="IPR003661">
    <property type="entry name" value="HisK_dim/P_dom"/>
</dbReference>
<dbReference type="EC" id="2.7.13.3" evidence="3"/>
<dbReference type="SUPFAM" id="SSF55874">
    <property type="entry name" value="ATPase domain of HSP90 chaperone/DNA topoisomerase II/histidine kinase"/>
    <property type="match status" value="1"/>
</dbReference>
<name>A0A8J3BAK4_9BACI</name>
<evidence type="ECO:0000256" key="11">
    <source>
        <dbReference type="ARBA" id="ARBA00022989"/>
    </source>
</evidence>
<dbReference type="Gene3D" id="3.30.565.10">
    <property type="entry name" value="Histidine kinase-like ATPase, C-terminal domain"/>
    <property type="match status" value="1"/>
</dbReference>
<evidence type="ECO:0000256" key="4">
    <source>
        <dbReference type="ARBA" id="ARBA00022475"/>
    </source>
</evidence>
<accession>A0A8J3BAK4</accession>
<dbReference type="Gene3D" id="1.10.287.130">
    <property type="match status" value="1"/>
</dbReference>
<dbReference type="InterPro" id="IPR035965">
    <property type="entry name" value="PAS-like_dom_sf"/>
</dbReference>
<dbReference type="SUPFAM" id="SSF158472">
    <property type="entry name" value="HAMP domain-like"/>
    <property type="match status" value="1"/>
</dbReference>
<dbReference type="InterPro" id="IPR057640">
    <property type="entry name" value="Cache_WalK"/>
</dbReference>
<dbReference type="FunFam" id="1.10.287.130:FF:000001">
    <property type="entry name" value="Two-component sensor histidine kinase"/>
    <property type="match status" value="1"/>
</dbReference>
<dbReference type="Pfam" id="PF00512">
    <property type="entry name" value="HisKA"/>
    <property type="match status" value="1"/>
</dbReference>
<keyword evidence="5" id="KW-0597">Phosphoprotein</keyword>
<dbReference type="PANTHER" id="PTHR42878:SF7">
    <property type="entry name" value="SENSOR HISTIDINE KINASE GLRK"/>
    <property type="match status" value="1"/>
</dbReference>
<dbReference type="GO" id="GO:0030295">
    <property type="term" value="F:protein kinase activator activity"/>
    <property type="evidence" value="ECO:0007669"/>
    <property type="project" value="TreeGrafter"/>
</dbReference>
<keyword evidence="8" id="KW-0547">Nucleotide-binding</keyword>
<evidence type="ECO:0000256" key="10">
    <source>
        <dbReference type="ARBA" id="ARBA00022840"/>
    </source>
</evidence>
<dbReference type="PRINTS" id="PR00344">
    <property type="entry name" value="BCTRLSENSOR"/>
</dbReference>
<evidence type="ECO:0000256" key="9">
    <source>
        <dbReference type="ARBA" id="ARBA00022777"/>
    </source>
</evidence>
<dbReference type="CDD" id="cd00130">
    <property type="entry name" value="PAS"/>
    <property type="match status" value="1"/>
</dbReference>
<evidence type="ECO:0000313" key="18">
    <source>
        <dbReference type="EMBL" id="GGJ97145.1"/>
    </source>
</evidence>
<evidence type="ECO:0000256" key="5">
    <source>
        <dbReference type="ARBA" id="ARBA00022553"/>
    </source>
</evidence>
<evidence type="ECO:0000256" key="3">
    <source>
        <dbReference type="ARBA" id="ARBA00012438"/>
    </source>
</evidence>
<dbReference type="GO" id="GO:0000156">
    <property type="term" value="F:phosphorelay response regulator activity"/>
    <property type="evidence" value="ECO:0007669"/>
    <property type="project" value="TreeGrafter"/>
</dbReference>
<dbReference type="PANTHER" id="PTHR42878">
    <property type="entry name" value="TWO-COMPONENT HISTIDINE KINASE"/>
    <property type="match status" value="1"/>
</dbReference>
<dbReference type="PROSITE" id="PS50109">
    <property type="entry name" value="HIS_KIN"/>
    <property type="match status" value="1"/>
</dbReference>
<dbReference type="InterPro" id="IPR013656">
    <property type="entry name" value="PAS_4"/>
</dbReference>
<dbReference type="NCBIfam" id="TIGR00229">
    <property type="entry name" value="sensory_box"/>
    <property type="match status" value="1"/>
</dbReference>
<evidence type="ECO:0000256" key="13">
    <source>
        <dbReference type="ARBA" id="ARBA00023136"/>
    </source>
</evidence>
<dbReference type="InterPro" id="IPR036097">
    <property type="entry name" value="HisK_dim/P_sf"/>
</dbReference>
<dbReference type="PROSITE" id="PS50885">
    <property type="entry name" value="HAMP"/>
    <property type="match status" value="1"/>
</dbReference>
<dbReference type="SMART" id="SM00388">
    <property type="entry name" value="HisKA"/>
    <property type="match status" value="1"/>
</dbReference>
<comment type="subcellular location">
    <subcellularLocation>
        <location evidence="2">Cell membrane</location>
        <topology evidence="2">Multi-pass membrane protein</topology>
    </subcellularLocation>
</comment>
<feature type="domain" description="PAS" evidence="16">
    <location>
        <begin position="260"/>
        <end position="334"/>
    </location>
</feature>
<evidence type="ECO:0000256" key="14">
    <source>
        <dbReference type="SAM" id="Phobius"/>
    </source>
</evidence>
<dbReference type="GO" id="GO:0005886">
    <property type="term" value="C:plasma membrane"/>
    <property type="evidence" value="ECO:0007669"/>
    <property type="project" value="UniProtKB-SubCell"/>
</dbReference>
<evidence type="ECO:0000256" key="12">
    <source>
        <dbReference type="ARBA" id="ARBA00023012"/>
    </source>
</evidence>
<dbReference type="PROSITE" id="PS50112">
    <property type="entry name" value="PAS"/>
    <property type="match status" value="1"/>
</dbReference>
<dbReference type="Proteomes" id="UP000637720">
    <property type="component" value="Unassembled WGS sequence"/>
</dbReference>
<reference evidence="18" key="1">
    <citation type="journal article" date="2014" name="Int. J. Syst. Evol. Microbiol.">
        <title>Complete genome sequence of Corynebacterium casei LMG S-19264T (=DSM 44701T), isolated from a smear-ripened cheese.</title>
        <authorList>
            <consortium name="US DOE Joint Genome Institute (JGI-PGF)"/>
            <person name="Walter F."/>
            <person name="Albersmeier A."/>
            <person name="Kalinowski J."/>
            <person name="Ruckert C."/>
        </authorList>
    </citation>
    <scope>NUCLEOTIDE SEQUENCE</scope>
    <source>
        <strain evidence="18">JCM 14719</strain>
    </source>
</reference>
<evidence type="ECO:0000256" key="8">
    <source>
        <dbReference type="ARBA" id="ARBA00022741"/>
    </source>
</evidence>
<comment type="catalytic activity">
    <reaction evidence="1">
        <text>ATP + protein L-histidine = ADP + protein N-phospho-L-histidine.</text>
        <dbReference type="EC" id="2.7.13.3"/>
    </reaction>
</comment>
<dbReference type="EMBL" id="BMOF01000012">
    <property type="protein sequence ID" value="GGJ97145.1"/>
    <property type="molecule type" value="Genomic_DNA"/>
</dbReference>
<dbReference type="SMART" id="SM00091">
    <property type="entry name" value="PAS"/>
    <property type="match status" value="1"/>
</dbReference>
<dbReference type="Gene3D" id="1.10.8.500">
    <property type="entry name" value="HAMP domain in histidine kinase"/>
    <property type="match status" value="1"/>
</dbReference>
<evidence type="ECO:0000256" key="7">
    <source>
        <dbReference type="ARBA" id="ARBA00022692"/>
    </source>
</evidence>
<dbReference type="CDD" id="cd00075">
    <property type="entry name" value="HATPase"/>
    <property type="match status" value="1"/>
</dbReference>
<evidence type="ECO:0000259" key="15">
    <source>
        <dbReference type="PROSITE" id="PS50109"/>
    </source>
</evidence>
<dbReference type="GO" id="GO:0000155">
    <property type="term" value="F:phosphorelay sensor kinase activity"/>
    <property type="evidence" value="ECO:0007669"/>
    <property type="project" value="InterPro"/>
</dbReference>
<evidence type="ECO:0000259" key="16">
    <source>
        <dbReference type="PROSITE" id="PS50112"/>
    </source>
</evidence>
<dbReference type="InterPro" id="IPR050351">
    <property type="entry name" value="BphY/WalK/GraS-like"/>
</dbReference>
<keyword evidence="9 18" id="KW-0418">Kinase</keyword>
<dbReference type="InterPro" id="IPR036890">
    <property type="entry name" value="HATPase_C_sf"/>
</dbReference>
<feature type="transmembrane region" description="Helical" evidence="14">
    <location>
        <begin position="182"/>
        <end position="205"/>
    </location>
</feature>
<keyword evidence="11 14" id="KW-1133">Transmembrane helix</keyword>
<keyword evidence="7 14" id="KW-0812">Transmembrane</keyword>
<proteinExistence type="predicted"/>
<keyword evidence="4" id="KW-1003">Cell membrane</keyword>
<dbReference type="SUPFAM" id="SSF55785">
    <property type="entry name" value="PYP-like sensor domain (PAS domain)"/>
    <property type="match status" value="1"/>
</dbReference>
<dbReference type="InterPro" id="IPR004358">
    <property type="entry name" value="Sig_transdc_His_kin-like_C"/>
</dbReference>
<dbReference type="Pfam" id="PF02518">
    <property type="entry name" value="HATPase_c"/>
    <property type="match status" value="1"/>
</dbReference>
<dbReference type="CDD" id="cd06225">
    <property type="entry name" value="HAMP"/>
    <property type="match status" value="1"/>
</dbReference>
<dbReference type="AlphaFoldDB" id="A0A8J3BAK4"/>
<evidence type="ECO:0000256" key="6">
    <source>
        <dbReference type="ARBA" id="ARBA00022679"/>
    </source>
</evidence>
<dbReference type="Pfam" id="PF23846">
    <property type="entry name" value="Cache_WalK"/>
    <property type="match status" value="1"/>
</dbReference>
<keyword evidence="12" id="KW-0902">Two-component regulatory system</keyword>
<dbReference type="FunFam" id="3.30.565.10:FF:000006">
    <property type="entry name" value="Sensor histidine kinase WalK"/>
    <property type="match status" value="1"/>
</dbReference>
<dbReference type="SMART" id="SM00304">
    <property type="entry name" value="HAMP"/>
    <property type="match status" value="1"/>
</dbReference>
<dbReference type="CDD" id="cd00082">
    <property type="entry name" value="HisKA"/>
    <property type="match status" value="1"/>
</dbReference>
<organism evidence="18 19">
    <name type="scientific">Calditerricola satsumensis</name>
    <dbReference type="NCBI Taxonomy" id="373054"/>
    <lineage>
        <taxon>Bacteria</taxon>
        <taxon>Bacillati</taxon>
        <taxon>Bacillota</taxon>
        <taxon>Bacilli</taxon>
        <taxon>Bacillales</taxon>
        <taxon>Bacillaceae</taxon>
        <taxon>Calditerricola</taxon>
    </lineage>
</organism>
<feature type="domain" description="Histidine kinase" evidence="15">
    <location>
        <begin position="382"/>
        <end position="600"/>
    </location>
</feature>
<comment type="caution">
    <text evidence="18">The sequence shown here is derived from an EMBL/GenBank/DDBJ whole genome shotgun (WGS) entry which is preliminary data.</text>
</comment>
<dbReference type="Pfam" id="PF00672">
    <property type="entry name" value="HAMP"/>
    <property type="match status" value="1"/>
</dbReference>
<evidence type="ECO:0000256" key="1">
    <source>
        <dbReference type="ARBA" id="ARBA00000085"/>
    </source>
</evidence>
<dbReference type="Pfam" id="PF08448">
    <property type="entry name" value="PAS_4"/>
    <property type="match status" value="1"/>
</dbReference>
<evidence type="ECO:0000259" key="17">
    <source>
        <dbReference type="PROSITE" id="PS50885"/>
    </source>
</evidence>
<keyword evidence="19" id="KW-1185">Reference proteome</keyword>
<evidence type="ECO:0000313" key="19">
    <source>
        <dbReference type="Proteomes" id="UP000637720"/>
    </source>
</evidence>
<sequence>MTMRRLLRSIRAKVVLLYILMLLLVLQFAGAYSVRAIEQYYLENFRTTVRAQTDLLAANVEPYLATHAGKGAPANLGADPQVLLNRFVTVSGSEVQVIDQNGTILAASFDAGNAVGQKNGYLEVYHALLGTPKETVRVDPGTGDRVQVVAVPVKRGDTVLGAVMVKASLEPTYDVLRRINRILATAGALAVVLAAVLGVVLSRTITRPIQEIMRQTNAMAKGDFSRRVRIYSDDEIGRLGQAFNHLTARLQKALADHEEERDKLASVLASMQDGVVAADSRGRVILVNRRAAHMLGQPEDALLGMPLVDCLPFPEGRAQDEELGGGRSWVVEQGDGSRRPRFLRITIMPIRRGTVQRGVIAVLSDVTEQETLERERREFVANVSHELRTPLTTLKSYLEVLQDGVMSDPELGPRFLRVAQNETERMIRLVHDLLQLSRIDSNQWRVEKAPTSLAHLLRQVKERFQFQADERNIALSLSLVEPLPPIALDRDKMLQVFDNLLSNALKYTGPGGKVSIAARMDGPWVTVTVADTGIGIPAEDLPRVFDRFYRVDKARSRELGGTGLGLSIAREIVRAHGGEIALDSEVGKGTTVTVRLPLDEEARAADAGTA</sequence>
<evidence type="ECO:0000256" key="2">
    <source>
        <dbReference type="ARBA" id="ARBA00004651"/>
    </source>
</evidence>
<feature type="domain" description="HAMP" evidence="17">
    <location>
        <begin position="203"/>
        <end position="255"/>
    </location>
</feature>
<dbReference type="InterPro" id="IPR003594">
    <property type="entry name" value="HATPase_dom"/>
</dbReference>
<keyword evidence="6" id="KW-0808">Transferase</keyword>
<dbReference type="GO" id="GO:0005524">
    <property type="term" value="F:ATP binding"/>
    <property type="evidence" value="ECO:0007669"/>
    <property type="project" value="UniProtKB-KW"/>
</dbReference>
<dbReference type="GO" id="GO:0007234">
    <property type="term" value="P:osmosensory signaling via phosphorelay pathway"/>
    <property type="evidence" value="ECO:0007669"/>
    <property type="project" value="TreeGrafter"/>
</dbReference>
<dbReference type="SMART" id="SM00387">
    <property type="entry name" value="HATPase_c"/>
    <property type="match status" value="1"/>
</dbReference>
<protein>
    <recommendedName>
        <fullName evidence="3">histidine kinase</fullName>
        <ecNumber evidence="3">2.7.13.3</ecNumber>
    </recommendedName>
</protein>
<keyword evidence="10" id="KW-0067">ATP-binding</keyword>
<keyword evidence="13 14" id="KW-0472">Membrane</keyword>
<gene>
    <name evidence="18" type="ORF">GCM10007043_08720</name>
</gene>
<dbReference type="Gene3D" id="3.30.450.20">
    <property type="entry name" value="PAS domain"/>
    <property type="match status" value="2"/>
</dbReference>
<dbReference type="InterPro" id="IPR003660">
    <property type="entry name" value="HAMP_dom"/>
</dbReference>